<feature type="region of interest" description="Disordered" evidence="1">
    <location>
        <begin position="48"/>
        <end position="103"/>
    </location>
</feature>
<name>A0AA38Z4B7_VITRO</name>
<dbReference type="EMBL" id="JARBHA010000014">
    <property type="protein sequence ID" value="KAJ9682155.1"/>
    <property type="molecule type" value="Genomic_DNA"/>
</dbReference>
<evidence type="ECO:0000256" key="1">
    <source>
        <dbReference type="SAM" id="MobiDB-lite"/>
    </source>
</evidence>
<organism evidence="2 3">
    <name type="scientific">Vitis rotundifolia</name>
    <name type="common">Muscadine grape</name>
    <dbReference type="NCBI Taxonomy" id="103349"/>
    <lineage>
        <taxon>Eukaryota</taxon>
        <taxon>Viridiplantae</taxon>
        <taxon>Streptophyta</taxon>
        <taxon>Embryophyta</taxon>
        <taxon>Tracheophyta</taxon>
        <taxon>Spermatophyta</taxon>
        <taxon>Magnoliopsida</taxon>
        <taxon>eudicotyledons</taxon>
        <taxon>Gunneridae</taxon>
        <taxon>Pentapetalae</taxon>
        <taxon>rosids</taxon>
        <taxon>Vitales</taxon>
        <taxon>Vitaceae</taxon>
        <taxon>Viteae</taxon>
        <taxon>Vitis</taxon>
    </lineage>
</organism>
<evidence type="ECO:0000313" key="2">
    <source>
        <dbReference type="EMBL" id="KAJ9682155.1"/>
    </source>
</evidence>
<feature type="compositionally biased region" description="Basic and acidic residues" evidence="1">
    <location>
        <begin position="48"/>
        <end position="59"/>
    </location>
</feature>
<keyword evidence="3" id="KW-1185">Reference proteome</keyword>
<accession>A0AA38Z4B7</accession>
<proteinExistence type="predicted"/>
<protein>
    <submittedName>
        <fullName evidence="2">Uncharacterized protein</fullName>
    </submittedName>
</protein>
<comment type="caution">
    <text evidence="2">The sequence shown here is derived from an EMBL/GenBank/DDBJ whole genome shotgun (WGS) entry which is preliminary data.</text>
</comment>
<reference evidence="2 3" key="1">
    <citation type="journal article" date="2023" name="BMC Biotechnol.">
        <title>Vitis rotundifolia cv Carlos genome sequencing.</title>
        <authorList>
            <person name="Huff M."/>
            <person name="Hulse-Kemp A."/>
            <person name="Scheffler B."/>
            <person name="Youngblood R."/>
            <person name="Simpson S."/>
            <person name="Babiker E."/>
            <person name="Staton M."/>
        </authorList>
    </citation>
    <scope>NUCLEOTIDE SEQUENCE [LARGE SCALE GENOMIC DNA]</scope>
    <source>
        <tissue evidence="2">Leaf</tissue>
    </source>
</reference>
<sequence length="103" mass="12147">MQVKRCPEMEIFCKGDSITQRLEKVLMSDHRPCWENDLNTTIQKMFMETHPKEEDSKEEILDEENAEEWNSKEQHPKVEDSVEDTKEEDSERGESGSLEQRSS</sequence>
<dbReference type="AlphaFoldDB" id="A0AA38Z4B7"/>
<dbReference type="Proteomes" id="UP001168098">
    <property type="component" value="Unassembled WGS sequence"/>
</dbReference>
<gene>
    <name evidence="2" type="ORF">PVL29_018173</name>
</gene>
<evidence type="ECO:0000313" key="3">
    <source>
        <dbReference type="Proteomes" id="UP001168098"/>
    </source>
</evidence>
<feature type="compositionally biased region" description="Basic and acidic residues" evidence="1">
    <location>
        <begin position="69"/>
        <end position="84"/>
    </location>
</feature>